<dbReference type="EMBL" id="JAYMYQ010000011">
    <property type="protein sequence ID" value="KAK7305969.1"/>
    <property type="molecule type" value="Genomic_DNA"/>
</dbReference>
<feature type="compositionally biased region" description="Acidic residues" evidence="1">
    <location>
        <begin position="46"/>
        <end position="66"/>
    </location>
</feature>
<feature type="region of interest" description="Disordered" evidence="1">
    <location>
        <begin position="44"/>
        <end position="69"/>
    </location>
</feature>
<keyword evidence="3" id="KW-1185">Reference proteome</keyword>
<protein>
    <submittedName>
        <fullName evidence="2">Uncharacterized protein</fullName>
    </submittedName>
</protein>
<accession>A0AAN9JX73</accession>
<comment type="caution">
    <text evidence="2">The sequence shown here is derived from an EMBL/GenBank/DDBJ whole genome shotgun (WGS) entry which is preliminary data.</text>
</comment>
<dbReference type="AlphaFoldDB" id="A0AAN9JX73"/>
<evidence type="ECO:0000313" key="3">
    <source>
        <dbReference type="Proteomes" id="UP001367508"/>
    </source>
</evidence>
<proteinExistence type="predicted"/>
<evidence type="ECO:0000256" key="1">
    <source>
        <dbReference type="SAM" id="MobiDB-lite"/>
    </source>
</evidence>
<dbReference type="Proteomes" id="UP001367508">
    <property type="component" value="Unassembled WGS sequence"/>
</dbReference>
<name>A0AAN9JX73_CANGL</name>
<evidence type="ECO:0000313" key="2">
    <source>
        <dbReference type="EMBL" id="KAK7305969.1"/>
    </source>
</evidence>
<gene>
    <name evidence="2" type="ORF">VNO77_43883</name>
</gene>
<reference evidence="2 3" key="1">
    <citation type="submission" date="2024-01" db="EMBL/GenBank/DDBJ databases">
        <title>The genomes of 5 underutilized Papilionoideae crops provide insights into root nodulation and disease resistanc.</title>
        <authorList>
            <person name="Jiang F."/>
        </authorList>
    </citation>
    <scope>NUCLEOTIDE SEQUENCE [LARGE SCALE GENOMIC DNA]</scope>
    <source>
        <strain evidence="2">LVBAO_FW01</strain>
        <tissue evidence="2">Leaves</tissue>
    </source>
</reference>
<organism evidence="2 3">
    <name type="scientific">Canavalia gladiata</name>
    <name type="common">Sword bean</name>
    <name type="synonym">Dolichos gladiatus</name>
    <dbReference type="NCBI Taxonomy" id="3824"/>
    <lineage>
        <taxon>Eukaryota</taxon>
        <taxon>Viridiplantae</taxon>
        <taxon>Streptophyta</taxon>
        <taxon>Embryophyta</taxon>
        <taxon>Tracheophyta</taxon>
        <taxon>Spermatophyta</taxon>
        <taxon>Magnoliopsida</taxon>
        <taxon>eudicotyledons</taxon>
        <taxon>Gunneridae</taxon>
        <taxon>Pentapetalae</taxon>
        <taxon>rosids</taxon>
        <taxon>fabids</taxon>
        <taxon>Fabales</taxon>
        <taxon>Fabaceae</taxon>
        <taxon>Papilionoideae</taxon>
        <taxon>50 kb inversion clade</taxon>
        <taxon>NPAAA clade</taxon>
        <taxon>indigoferoid/millettioid clade</taxon>
        <taxon>Phaseoleae</taxon>
        <taxon>Canavalia</taxon>
    </lineage>
</organism>
<sequence length="96" mass="10713">MHKICDIVEVTICHILFDHVDSYKSYGGGINVPNDDDEAYYLSLIDDSDGDGHDDDDDNNNNDDDEYRMVSLDGSIGGSSFYVSSLSHGTFVQRRD</sequence>